<protein>
    <submittedName>
        <fullName evidence="3">Uncharacterized protein</fullName>
    </submittedName>
</protein>
<dbReference type="CTD" id="78775428"/>
<dbReference type="AlphaFoldDB" id="A0A6A5GMJ6"/>
<name>A0A6A5GMJ6_CAERE</name>
<evidence type="ECO:0000313" key="5">
    <source>
        <dbReference type="Proteomes" id="UP000483820"/>
    </source>
</evidence>
<feature type="region of interest" description="Disordered" evidence="1">
    <location>
        <begin position="228"/>
        <end position="265"/>
    </location>
</feature>
<dbReference type="KEGG" id="crq:GCK72_012294"/>
<evidence type="ECO:0000256" key="2">
    <source>
        <dbReference type="SAM" id="SignalP"/>
    </source>
</evidence>
<dbReference type="Proteomes" id="UP000483820">
    <property type="component" value="Chromosome IV"/>
</dbReference>
<proteinExistence type="predicted"/>
<comment type="caution">
    <text evidence="3">The sequence shown here is derived from an EMBL/GenBank/DDBJ whole genome shotgun (WGS) entry which is preliminary data.</text>
</comment>
<keyword evidence="2" id="KW-0732">Signal</keyword>
<sequence>MIFCFILIFLLPHQLLTVEWSNGTLSRWKRVQKSRVTIVDPSLVTGPNSLLNLAELTTRNLEEYIGEMDHPTTTEKALEFVATYGLLANERECEQDWCSQYMSLVKDSSKKNDMLVWRCSTCKSDGMSSKVSIRENSFFEGLRIPLQKVLYIAADWIENPTKTAKDSAAYFETSENTISDYHEWFRDMTQQWWEREAGMNKNIMRIIQKLEGDQYVLRPLQNQSLLPRSQRKNRSQLLHRKPLPLPPKRLPLQGDGQLQSRRTLK</sequence>
<organism evidence="3 5">
    <name type="scientific">Caenorhabditis remanei</name>
    <name type="common">Caenorhabditis vulgaris</name>
    <dbReference type="NCBI Taxonomy" id="31234"/>
    <lineage>
        <taxon>Eukaryota</taxon>
        <taxon>Metazoa</taxon>
        <taxon>Ecdysozoa</taxon>
        <taxon>Nematoda</taxon>
        <taxon>Chromadorea</taxon>
        <taxon>Rhabditida</taxon>
        <taxon>Rhabditina</taxon>
        <taxon>Rhabditomorpha</taxon>
        <taxon>Rhabditoidea</taxon>
        <taxon>Rhabditidae</taxon>
        <taxon>Peloderinae</taxon>
        <taxon>Caenorhabditis</taxon>
    </lineage>
</organism>
<evidence type="ECO:0000256" key="1">
    <source>
        <dbReference type="SAM" id="MobiDB-lite"/>
    </source>
</evidence>
<feature type="compositionally biased region" description="Polar residues" evidence="1">
    <location>
        <begin position="256"/>
        <end position="265"/>
    </location>
</feature>
<dbReference type="RefSeq" id="XP_053583764.1">
    <property type="nucleotide sequence ID" value="XM_053728992.1"/>
</dbReference>
<evidence type="ECO:0000313" key="4">
    <source>
        <dbReference type="EMBL" id="KAF1755874.1"/>
    </source>
</evidence>
<feature type="chain" id="PRO_5033526146" evidence="2">
    <location>
        <begin position="18"/>
        <end position="265"/>
    </location>
</feature>
<dbReference type="GeneID" id="78775428"/>
<feature type="signal peptide" evidence="2">
    <location>
        <begin position="1"/>
        <end position="17"/>
    </location>
</feature>
<feature type="compositionally biased region" description="Basic residues" evidence="1">
    <location>
        <begin position="229"/>
        <end position="242"/>
    </location>
</feature>
<gene>
    <name evidence="3" type="ORF">GCK72_012294</name>
    <name evidence="4" type="ORF">GCK72_012326</name>
</gene>
<evidence type="ECO:0000313" key="3">
    <source>
        <dbReference type="EMBL" id="KAF1755843.1"/>
    </source>
</evidence>
<reference evidence="3 5" key="1">
    <citation type="submission" date="2019-12" db="EMBL/GenBank/DDBJ databases">
        <title>Chromosome-level assembly of the Caenorhabditis remanei genome.</title>
        <authorList>
            <person name="Teterina A.A."/>
            <person name="Willis J.H."/>
            <person name="Phillips P.C."/>
        </authorList>
    </citation>
    <scope>NUCLEOTIDE SEQUENCE [LARGE SCALE GENOMIC DNA]</scope>
    <source>
        <strain evidence="3 5">PX506</strain>
        <tissue evidence="3">Whole organism</tissue>
    </source>
</reference>
<dbReference type="EMBL" id="WUAV01000004">
    <property type="protein sequence ID" value="KAF1755843.1"/>
    <property type="molecule type" value="Genomic_DNA"/>
</dbReference>
<dbReference type="EMBL" id="WUAV01000004">
    <property type="protein sequence ID" value="KAF1755874.1"/>
    <property type="molecule type" value="Genomic_DNA"/>
</dbReference>
<accession>A0A6A5GMJ6</accession>